<evidence type="ECO:0000256" key="1">
    <source>
        <dbReference type="ARBA" id="ARBA00038310"/>
    </source>
</evidence>
<dbReference type="EMBL" id="VOIR01000011">
    <property type="protein sequence ID" value="KAA6436020.1"/>
    <property type="molecule type" value="Genomic_DNA"/>
</dbReference>
<comment type="caution">
    <text evidence="3">The sequence shown here is derived from an EMBL/GenBank/DDBJ whole genome shotgun (WGS) entry which is preliminary data.</text>
</comment>
<dbReference type="Pfam" id="PF04909">
    <property type="entry name" value="Amidohydro_2"/>
    <property type="match status" value="1"/>
</dbReference>
<dbReference type="InterPro" id="IPR006680">
    <property type="entry name" value="Amidohydro-rel"/>
</dbReference>
<organism evidence="3 4">
    <name type="scientific">Agrococcus sediminis</name>
    <dbReference type="NCBI Taxonomy" id="2599924"/>
    <lineage>
        <taxon>Bacteria</taxon>
        <taxon>Bacillati</taxon>
        <taxon>Actinomycetota</taxon>
        <taxon>Actinomycetes</taxon>
        <taxon>Micrococcales</taxon>
        <taxon>Microbacteriaceae</taxon>
        <taxon>Agrococcus</taxon>
    </lineage>
</organism>
<evidence type="ECO:0000313" key="3">
    <source>
        <dbReference type="EMBL" id="KAA6436020.1"/>
    </source>
</evidence>
<evidence type="ECO:0000259" key="2">
    <source>
        <dbReference type="Pfam" id="PF04909"/>
    </source>
</evidence>
<dbReference type="InterPro" id="IPR052350">
    <property type="entry name" value="Metallo-dep_Lactonases"/>
</dbReference>
<dbReference type="SUPFAM" id="SSF51556">
    <property type="entry name" value="Metallo-dependent hydrolases"/>
    <property type="match status" value="1"/>
</dbReference>
<dbReference type="PANTHER" id="PTHR43569:SF2">
    <property type="entry name" value="AMIDOHYDROLASE-RELATED DOMAIN-CONTAINING PROTEIN"/>
    <property type="match status" value="1"/>
</dbReference>
<name>A0A5M8QM23_9MICO</name>
<gene>
    <name evidence="3" type="ORF">FQ330_00875</name>
</gene>
<keyword evidence="4" id="KW-1185">Reference proteome</keyword>
<dbReference type="PANTHER" id="PTHR43569">
    <property type="entry name" value="AMIDOHYDROLASE"/>
    <property type="match status" value="1"/>
</dbReference>
<proteinExistence type="inferred from homology"/>
<dbReference type="InterPro" id="IPR032466">
    <property type="entry name" value="Metal_Hydrolase"/>
</dbReference>
<feature type="domain" description="Amidohydrolase-related" evidence="2">
    <location>
        <begin position="18"/>
        <end position="288"/>
    </location>
</feature>
<dbReference type="OrthoDB" id="5450317at2"/>
<comment type="similarity">
    <text evidence="1">Belongs to the metallo-dependent hydrolases superfamily.</text>
</comment>
<dbReference type="Gene3D" id="3.20.20.140">
    <property type="entry name" value="Metal-dependent hydrolases"/>
    <property type="match status" value="1"/>
</dbReference>
<accession>A0A5M8QM23</accession>
<protein>
    <submittedName>
        <fullName evidence="3">Amidohydrolase family protein</fullName>
    </submittedName>
</protein>
<dbReference type="GO" id="GO:0016787">
    <property type="term" value="F:hydrolase activity"/>
    <property type="evidence" value="ECO:0007669"/>
    <property type="project" value="UniProtKB-KW"/>
</dbReference>
<keyword evidence="3" id="KW-0378">Hydrolase</keyword>
<reference evidence="3 4" key="1">
    <citation type="submission" date="2019-08" db="EMBL/GenBank/DDBJ databases">
        <title>Agrococcus lahaulensis sp. nov., isolated from a cold desert of the Indian Himalayas.</title>
        <authorList>
            <person name="Qu J.H."/>
        </authorList>
    </citation>
    <scope>NUCLEOTIDE SEQUENCE [LARGE SCALE GENOMIC DNA]</scope>
    <source>
        <strain evidence="3 4">NS18</strain>
    </source>
</reference>
<dbReference type="AlphaFoldDB" id="A0A5M8QM23"/>
<sequence>MGRAHRRGPHPRGVRVRIDAHLHLWPSVEGYGWLDASLAPIDRGFDAAEGRSAIGAAGFDAAMLVQAADTDADTEHLLALAEAHDWIAGAVGWVPLEDPERAQERLDQLRGRPLVGVRALIHDQPDPHLLDRPEVRRTLALLAERELPLDVPDAWPHQLAAATRAAAEVDGLVVVLDHLGKPPVDAGARDAWRAGVRAFAAVPTTVAKVSGLHHAGRGLPADAFADAWRTALDAFGPGRMLLGSDWPMPLLADGLGPLMAPIDGVLSALSEDERRAIEAGTARRVYRLEEPC</sequence>
<evidence type="ECO:0000313" key="4">
    <source>
        <dbReference type="Proteomes" id="UP000323221"/>
    </source>
</evidence>
<dbReference type="Proteomes" id="UP000323221">
    <property type="component" value="Unassembled WGS sequence"/>
</dbReference>